<keyword evidence="1" id="KW-1133">Transmembrane helix</keyword>
<feature type="transmembrane region" description="Helical" evidence="1">
    <location>
        <begin position="30"/>
        <end position="50"/>
    </location>
</feature>
<reference evidence="2 3" key="1">
    <citation type="submission" date="2019-04" db="EMBL/GenBank/DDBJ databases">
        <title>Natronospirillum operosus gen. nov., sp. nov., a haloalkaliphilic satellite isolated from decaying biomass of laboratory culture of cyanobacterium Geitlerinema sp. and proposal of Natronospirillaceae fam. nov. and Saccharospirillaceae fam. nov.</title>
        <authorList>
            <person name="Kevbrin V."/>
            <person name="Boltyanskaya Y."/>
            <person name="Koziaeva V."/>
            <person name="Grouzdev D.S."/>
            <person name="Park M."/>
            <person name="Cho J."/>
        </authorList>
    </citation>
    <scope>NUCLEOTIDE SEQUENCE [LARGE SCALE GENOMIC DNA]</scope>
    <source>
        <strain evidence="2 3">G-116</strain>
    </source>
</reference>
<feature type="transmembrane region" description="Helical" evidence="1">
    <location>
        <begin position="170"/>
        <end position="192"/>
    </location>
</feature>
<keyword evidence="1" id="KW-0812">Transmembrane</keyword>
<keyword evidence="3" id="KW-1185">Reference proteome</keyword>
<dbReference type="RefSeq" id="WP_135481680.1">
    <property type="nucleotide sequence ID" value="NZ_SRMF01000001.1"/>
</dbReference>
<keyword evidence="1" id="KW-0472">Membrane</keyword>
<protein>
    <submittedName>
        <fullName evidence="2">Uncharacterized protein</fullName>
    </submittedName>
</protein>
<evidence type="ECO:0000256" key="1">
    <source>
        <dbReference type="SAM" id="Phobius"/>
    </source>
</evidence>
<organism evidence="2 3">
    <name type="scientific">Natronospirillum operosum</name>
    <dbReference type="NCBI Taxonomy" id="2759953"/>
    <lineage>
        <taxon>Bacteria</taxon>
        <taxon>Pseudomonadati</taxon>
        <taxon>Pseudomonadota</taxon>
        <taxon>Gammaproteobacteria</taxon>
        <taxon>Oceanospirillales</taxon>
        <taxon>Natronospirillaceae</taxon>
        <taxon>Natronospirillum</taxon>
    </lineage>
</organism>
<sequence>MKRLGWYLTIMLAALTSAVMATLGYQRWGLDFMLFPGVVLGLHVFLLSAWRIDLDLAQATRHLFVSIALISAGWHLAVRLYLMAFRELSALSGLPVQLTDVSGPALVLAALSGLAAGLPGGLAVGGALLTATPSRLYWPIIWRAMLMGALAGATAIVAHQTVTGLNLGNFTAAVVLFFVWQSLVLLSLYSVVESD</sequence>
<evidence type="ECO:0000313" key="3">
    <source>
        <dbReference type="Proteomes" id="UP000297475"/>
    </source>
</evidence>
<feature type="transmembrane region" description="Helical" evidence="1">
    <location>
        <begin position="62"/>
        <end position="85"/>
    </location>
</feature>
<dbReference type="Proteomes" id="UP000297475">
    <property type="component" value="Unassembled WGS sequence"/>
</dbReference>
<dbReference type="AlphaFoldDB" id="A0A4Z0WJP6"/>
<proteinExistence type="predicted"/>
<feature type="transmembrane region" description="Helical" evidence="1">
    <location>
        <begin position="105"/>
        <end position="129"/>
    </location>
</feature>
<feature type="transmembrane region" description="Helical" evidence="1">
    <location>
        <begin position="136"/>
        <end position="158"/>
    </location>
</feature>
<comment type="caution">
    <text evidence="2">The sequence shown here is derived from an EMBL/GenBank/DDBJ whole genome shotgun (WGS) entry which is preliminary data.</text>
</comment>
<evidence type="ECO:0000313" key="2">
    <source>
        <dbReference type="EMBL" id="TGG95753.1"/>
    </source>
</evidence>
<gene>
    <name evidence="2" type="ORF">E4656_04915</name>
</gene>
<name>A0A4Z0WJP6_9GAMM</name>
<dbReference type="EMBL" id="SRMF01000001">
    <property type="protein sequence ID" value="TGG95753.1"/>
    <property type="molecule type" value="Genomic_DNA"/>
</dbReference>
<accession>A0A4Z0WJP6</accession>